<dbReference type="AlphaFoldDB" id="A0A1F7WGB5"/>
<name>A0A1F7WGB5_9BACT</name>
<gene>
    <name evidence="5" type="ORF">A2115_00160</name>
</gene>
<dbReference type="InterPro" id="IPR001460">
    <property type="entry name" value="PCN-bd_Tpept"/>
</dbReference>
<dbReference type="GO" id="GO:0008658">
    <property type="term" value="F:penicillin binding"/>
    <property type="evidence" value="ECO:0007669"/>
    <property type="project" value="InterPro"/>
</dbReference>
<dbReference type="Pfam" id="PF03717">
    <property type="entry name" value="PBP_dimer"/>
    <property type="match status" value="1"/>
</dbReference>
<dbReference type="SUPFAM" id="SSF56519">
    <property type="entry name" value="Penicillin binding protein dimerisation domain"/>
    <property type="match status" value="1"/>
</dbReference>
<comment type="subcellular location">
    <subcellularLocation>
        <location evidence="1">Membrane</location>
    </subcellularLocation>
</comment>
<evidence type="ECO:0000313" key="6">
    <source>
        <dbReference type="Proteomes" id="UP000176198"/>
    </source>
</evidence>
<proteinExistence type="predicted"/>
<reference evidence="5 6" key="1">
    <citation type="journal article" date="2016" name="Nat. Commun.">
        <title>Thousands of microbial genomes shed light on interconnected biogeochemical processes in an aquifer system.</title>
        <authorList>
            <person name="Anantharaman K."/>
            <person name="Brown C.T."/>
            <person name="Hug L.A."/>
            <person name="Sharon I."/>
            <person name="Castelle C.J."/>
            <person name="Probst A.J."/>
            <person name="Thomas B.C."/>
            <person name="Singh A."/>
            <person name="Wilkins M.J."/>
            <person name="Karaoz U."/>
            <person name="Brodie E.L."/>
            <person name="Williams K.H."/>
            <person name="Hubbard S.S."/>
            <person name="Banfield J.F."/>
        </authorList>
    </citation>
    <scope>NUCLEOTIDE SEQUENCE [LARGE SCALE GENOMIC DNA]</scope>
</reference>
<dbReference type="SUPFAM" id="SSF56601">
    <property type="entry name" value="beta-lactamase/transpeptidase-like"/>
    <property type="match status" value="1"/>
</dbReference>
<dbReference type="PANTHER" id="PTHR30627:SF1">
    <property type="entry name" value="PEPTIDOGLYCAN D,D-TRANSPEPTIDASE FTSI"/>
    <property type="match status" value="1"/>
</dbReference>
<evidence type="ECO:0000256" key="2">
    <source>
        <dbReference type="ARBA" id="ARBA00023136"/>
    </source>
</evidence>
<dbReference type="GO" id="GO:0071555">
    <property type="term" value="P:cell wall organization"/>
    <property type="evidence" value="ECO:0007669"/>
    <property type="project" value="TreeGrafter"/>
</dbReference>
<evidence type="ECO:0000259" key="3">
    <source>
        <dbReference type="Pfam" id="PF00905"/>
    </source>
</evidence>
<evidence type="ECO:0000259" key="4">
    <source>
        <dbReference type="Pfam" id="PF03717"/>
    </source>
</evidence>
<dbReference type="InterPro" id="IPR012338">
    <property type="entry name" value="Beta-lactam/transpept-like"/>
</dbReference>
<dbReference type="Pfam" id="PF00905">
    <property type="entry name" value="Transpeptidase"/>
    <property type="match status" value="1"/>
</dbReference>
<evidence type="ECO:0008006" key="7">
    <source>
        <dbReference type="Google" id="ProtNLM"/>
    </source>
</evidence>
<dbReference type="InterPro" id="IPR036138">
    <property type="entry name" value="PBP_dimer_sf"/>
</dbReference>
<organism evidence="5 6">
    <name type="scientific">Candidatus Woesebacteria bacterium GWA1_41_8</name>
    <dbReference type="NCBI Taxonomy" id="1802471"/>
    <lineage>
        <taxon>Bacteria</taxon>
        <taxon>Candidatus Woeseibacteriota</taxon>
    </lineage>
</organism>
<feature type="non-terminal residue" evidence="5">
    <location>
        <position position="1"/>
    </location>
</feature>
<dbReference type="EMBL" id="MGFJ01000036">
    <property type="protein sequence ID" value="OGM01853.1"/>
    <property type="molecule type" value="Genomic_DNA"/>
</dbReference>
<feature type="domain" description="Penicillin-binding protein dimerisation" evidence="4">
    <location>
        <begin position="20"/>
        <end position="114"/>
    </location>
</feature>
<feature type="domain" description="Penicillin-binding protein transpeptidase" evidence="3">
    <location>
        <begin position="161"/>
        <end position="464"/>
    </location>
</feature>
<dbReference type="InterPro" id="IPR050515">
    <property type="entry name" value="Beta-lactam/transpept"/>
</dbReference>
<comment type="caution">
    <text evidence="5">The sequence shown here is derived from an EMBL/GenBank/DDBJ whole genome shotgun (WGS) entry which is preliminary data.</text>
</comment>
<evidence type="ECO:0000256" key="1">
    <source>
        <dbReference type="ARBA" id="ARBA00004370"/>
    </source>
</evidence>
<dbReference type="GO" id="GO:0005886">
    <property type="term" value="C:plasma membrane"/>
    <property type="evidence" value="ECO:0007669"/>
    <property type="project" value="TreeGrafter"/>
</dbReference>
<dbReference type="Gene3D" id="3.30.450.330">
    <property type="match status" value="1"/>
</dbReference>
<dbReference type="InterPro" id="IPR005311">
    <property type="entry name" value="PBP_dimer"/>
</dbReference>
<keyword evidence="2" id="KW-0472">Membrane</keyword>
<dbReference type="PANTHER" id="PTHR30627">
    <property type="entry name" value="PEPTIDOGLYCAN D,D-TRANSPEPTIDASE"/>
    <property type="match status" value="1"/>
</dbReference>
<accession>A0A1F7WGB5</accession>
<dbReference type="STRING" id="1802471.A2115_00160"/>
<evidence type="ECO:0000313" key="5">
    <source>
        <dbReference type="EMBL" id="OGM01853.1"/>
    </source>
</evidence>
<dbReference type="Proteomes" id="UP000176198">
    <property type="component" value="Unassembled WGS sequence"/>
</dbReference>
<dbReference type="Gene3D" id="3.40.710.10">
    <property type="entry name" value="DD-peptidase/beta-lactamase superfamily"/>
    <property type="match status" value="1"/>
</dbReference>
<protein>
    <recommendedName>
        <fullName evidence="7">Penicillin-binding protein transpeptidase domain-containing protein</fullName>
    </recommendedName>
</protein>
<sequence length="478" mass="51882">FFVEDSSDQQSVVAEAGRLKEALGRKATVWIPLKHKVSGEVKKNIEALKIEGIGFEHEERRYYPEASAAAQILGFVGKNEEGEDQGYFGLEGYYDLVLSGKPGFLSREKDATGLPIILGSEREISAIEGVELVTNIDKRVQLTLEKKLLEGMEKYGASSASAIVMEPSTGSILAMSSFPSYDPAKYSQFGDSYFKNPVVSDSFEPGSVFKVIVMASALDQGVVEPDTKCDICQGPLKVDKYFIETWNKEYRPDSTMVDVIVYSDNVGMAYVAQRLGADSLYDYLDKFGIGKLTGIDLQGEASSALRQKGSWNIVDLATAGFGQGVAVTPIQLITAVSAIANDGILVKPQVVGSLKGPGWEEDIRPEAGHRVISKEASDEMTAMMVEAAKGGEAKWTHLRGFKVAGKTGTAQIPIAGHYDAEKTIASFVGFAPADEPKFVMLVTMKEPQSSPWASETAAPLWYSIAKDLFPYFGIQPEN</sequence>
<dbReference type="Gene3D" id="3.90.1310.10">
    <property type="entry name" value="Penicillin-binding protein 2a (Domain 2)"/>
    <property type="match status" value="1"/>
</dbReference>